<dbReference type="Proteomes" id="UP000003963">
    <property type="component" value="Unassembled WGS sequence"/>
</dbReference>
<accession>D9WC35</accession>
<evidence type="ECO:0000313" key="3">
    <source>
        <dbReference type="EMBL" id="EFL27083.1"/>
    </source>
</evidence>
<sequence length="140" mass="14828">MEIELADAVAAVRDELLEAARRGAGPDLAFKVGPVELEFAVELRADAKAKAGFKAWVVSADAEAGVARARTHRVTVSLTPQRPDGGRSARPRGCFPAGRAGRRERAFPGLTRQPHNKLGARGGSGACGKTWRAAGRDRDT</sequence>
<feature type="domain" description="Trypsin-co-occurring" evidence="2">
    <location>
        <begin position="3"/>
        <end position="80"/>
    </location>
</feature>
<keyword evidence="4" id="KW-1185">Reference proteome</keyword>
<dbReference type="HOGENOM" id="CLU_1834059_0_0_11"/>
<organism evidence="3 4">
    <name type="scientific">Streptomyces himastatinicus ATCC 53653</name>
    <dbReference type="NCBI Taxonomy" id="457427"/>
    <lineage>
        <taxon>Bacteria</taxon>
        <taxon>Bacillati</taxon>
        <taxon>Actinomycetota</taxon>
        <taxon>Actinomycetes</taxon>
        <taxon>Kitasatosporales</taxon>
        <taxon>Streptomycetaceae</taxon>
        <taxon>Streptomyces</taxon>
        <taxon>Streptomyces violaceusniger group</taxon>
    </lineage>
</organism>
<proteinExistence type="predicted"/>
<dbReference type="InterPro" id="IPR045608">
    <property type="entry name" value="Trypco2"/>
</dbReference>
<gene>
    <name evidence="3" type="ORF">SSOG_06797</name>
</gene>
<evidence type="ECO:0000313" key="4">
    <source>
        <dbReference type="Proteomes" id="UP000003963"/>
    </source>
</evidence>
<dbReference type="RefSeq" id="WP_009718883.1">
    <property type="nucleotide sequence ID" value="NZ_GG657754.1"/>
</dbReference>
<dbReference type="EMBL" id="GG657754">
    <property type="protein sequence ID" value="EFL27083.1"/>
    <property type="molecule type" value="Genomic_DNA"/>
</dbReference>
<reference evidence="3 4" key="1">
    <citation type="submission" date="2009-02" db="EMBL/GenBank/DDBJ databases">
        <title>Annotation of Streptomyces hygroscopicus strain ATCC 53653.</title>
        <authorList>
            <consortium name="The Broad Institute Genome Sequencing Platform"/>
            <consortium name="Broad Institute Microbial Sequencing Center"/>
            <person name="Fischbach M."/>
            <person name="Godfrey P."/>
            <person name="Ward D."/>
            <person name="Young S."/>
            <person name="Zeng Q."/>
            <person name="Koehrsen M."/>
            <person name="Alvarado L."/>
            <person name="Berlin A.M."/>
            <person name="Bochicchio J."/>
            <person name="Borenstein D."/>
            <person name="Chapman S.B."/>
            <person name="Chen Z."/>
            <person name="Engels R."/>
            <person name="Freedman E."/>
            <person name="Gellesch M."/>
            <person name="Goldberg J."/>
            <person name="Griggs A."/>
            <person name="Gujja S."/>
            <person name="Heilman E.R."/>
            <person name="Heiman D.I."/>
            <person name="Hepburn T.A."/>
            <person name="Howarth C."/>
            <person name="Jen D."/>
            <person name="Larson L."/>
            <person name="Lewis B."/>
            <person name="Mehta T."/>
            <person name="Park D."/>
            <person name="Pearson M."/>
            <person name="Richards J."/>
            <person name="Roberts A."/>
            <person name="Saif S."/>
            <person name="Shea T.D."/>
            <person name="Shenoy N."/>
            <person name="Sisk P."/>
            <person name="Stolte C."/>
            <person name="Sykes S.N."/>
            <person name="Thomson T."/>
            <person name="Walk T."/>
            <person name="White J."/>
            <person name="Yandava C."/>
            <person name="Straight P."/>
            <person name="Clardy J."/>
            <person name="Hung D."/>
            <person name="Kolter R."/>
            <person name="Mekalanos J."/>
            <person name="Walker S."/>
            <person name="Walsh C.T."/>
            <person name="Wieland-Brown L.C."/>
            <person name="Haas B."/>
            <person name="Nusbaum C."/>
            <person name="Birren B."/>
        </authorList>
    </citation>
    <scope>NUCLEOTIDE SEQUENCE [LARGE SCALE GENOMIC DNA]</scope>
    <source>
        <strain evidence="3 4">ATCC 53653</strain>
    </source>
</reference>
<dbReference type="STRING" id="457427.SSOG_06797"/>
<name>D9WC35_9ACTN</name>
<dbReference type="AlphaFoldDB" id="D9WC35"/>
<evidence type="ECO:0000256" key="1">
    <source>
        <dbReference type="SAM" id="MobiDB-lite"/>
    </source>
</evidence>
<protein>
    <recommendedName>
        <fullName evidence="2">Trypsin-co-occurring domain-containing protein</fullName>
    </recommendedName>
</protein>
<evidence type="ECO:0000259" key="2">
    <source>
        <dbReference type="Pfam" id="PF19631"/>
    </source>
</evidence>
<feature type="region of interest" description="Disordered" evidence="1">
    <location>
        <begin position="78"/>
        <end position="140"/>
    </location>
</feature>
<dbReference type="Pfam" id="PF19631">
    <property type="entry name" value="Trypco2"/>
    <property type="match status" value="1"/>
</dbReference>